<gene>
    <name evidence="2" type="ORF">K239x_25740</name>
</gene>
<sequence length="479" mass="53443">MRVGVIGAGPAGLTAALSLQRGGASVDLFESSAQVGGLSRSMDLWGHRVDIGPHRFFSTDERINQFWLDIVGDDYRMVERLTRVYFLGQLIDYPIRPLSAMQKLGWRDACGCLTSYLKEKVSPTYAADEGSFQSWVTSRFGKRLFEMFFQSYSEKLWGIPCSELSDDFAAQRIRNFSLGEAIASAVMPGRSKRHKTLVDQFAYPVGGTGAVYETMAAKFVSLGGRIHLESPVTKVLRRDSKVSGVQLSSNDSIQLDHVVSTMPLSLLINALDDENDPVPAAVHSAIDALKFRNTLLTYLHVDSDDVFDDQWVYIQSPDVAAGRVTNFRNWVPELYRELDTTVLAVERWCDNNSPAWTSDDATLIQECKNELQEIGLLTNQRVTDGHVLRIGRSYPIYRKGYRQHIESVARYLSSIGGITPIGRNGAFKYNNQDHSILMGLLVADNLINGADHDLWSVNSDSDSYHEPTRITDTGLVRSV</sequence>
<evidence type="ECO:0000313" key="2">
    <source>
        <dbReference type="EMBL" id="QDT10617.1"/>
    </source>
</evidence>
<dbReference type="OrthoDB" id="9767561at2"/>
<dbReference type="GO" id="GO:0016491">
    <property type="term" value="F:oxidoreductase activity"/>
    <property type="evidence" value="ECO:0007669"/>
    <property type="project" value="InterPro"/>
</dbReference>
<name>A0A517NU11_9BACT</name>
<reference evidence="2 3" key="1">
    <citation type="submission" date="2019-02" db="EMBL/GenBank/DDBJ databases">
        <title>Deep-cultivation of Planctomycetes and their phenomic and genomic characterization uncovers novel biology.</title>
        <authorList>
            <person name="Wiegand S."/>
            <person name="Jogler M."/>
            <person name="Boedeker C."/>
            <person name="Pinto D."/>
            <person name="Vollmers J."/>
            <person name="Rivas-Marin E."/>
            <person name="Kohn T."/>
            <person name="Peeters S.H."/>
            <person name="Heuer A."/>
            <person name="Rast P."/>
            <person name="Oberbeckmann S."/>
            <person name="Bunk B."/>
            <person name="Jeske O."/>
            <person name="Meyerdierks A."/>
            <person name="Storesund J.E."/>
            <person name="Kallscheuer N."/>
            <person name="Luecker S."/>
            <person name="Lage O.M."/>
            <person name="Pohl T."/>
            <person name="Merkel B.J."/>
            <person name="Hornburger P."/>
            <person name="Mueller R.-W."/>
            <person name="Bruemmer F."/>
            <person name="Labrenz M."/>
            <person name="Spormann A.M."/>
            <person name="Op den Camp H."/>
            <person name="Overmann J."/>
            <person name="Amann R."/>
            <person name="Jetten M.S.M."/>
            <person name="Mascher T."/>
            <person name="Medema M.H."/>
            <person name="Devos D.P."/>
            <person name="Kaster A.-K."/>
            <person name="Ovreas L."/>
            <person name="Rohde M."/>
            <person name="Galperin M.Y."/>
            <person name="Jogler C."/>
        </authorList>
    </citation>
    <scope>NUCLEOTIDE SEQUENCE [LARGE SCALE GENOMIC DNA]</scope>
    <source>
        <strain evidence="2 3">K23_9</strain>
    </source>
</reference>
<protein>
    <recommendedName>
        <fullName evidence="1">Amine oxidase domain-containing protein</fullName>
    </recommendedName>
</protein>
<dbReference type="SUPFAM" id="SSF51905">
    <property type="entry name" value="FAD/NAD(P)-binding domain"/>
    <property type="match status" value="1"/>
</dbReference>
<dbReference type="NCBIfam" id="NF005548">
    <property type="entry name" value="PRK07208.1-4"/>
    <property type="match status" value="1"/>
</dbReference>
<dbReference type="InterPro" id="IPR002937">
    <property type="entry name" value="Amino_oxidase"/>
</dbReference>
<dbReference type="PANTHER" id="PTHR21197">
    <property type="entry name" value="UDP-GALACTOPYRANOSE MUTASE"/>
    <property type="match status" value="1"/>
</dbReference>
<dbReference type="EMBL" id="CP036526">
    <property type="protein sequence ID" value="QDT10617.1"/>
    <property type="molecule type" value="Genomic_DNA"/>
</dbReference>
<dbReference type="GO" id="GO:0008767">
    <property type="term" value="F:UDP-galactopyranose mutase activity"/>
    <property type="evidence" value="ECO:0007669"/>
    <property type="project" value="TreeGrafter"/>
</dbReference>
<accession>A0A517NU11</accession>
<evidence type="ECO:0000259" key="1">
    <source>
        <dbReference type="Pfam" id="PF01593"/>
    </source>
</evidence>
<dbReference type="Gene3D" id="3.50.50.60">
    <property type="entry name" value="FAD/NAD(P)-binding domain"/>
    <property type="match status" value="1"/>
</dbReference>
<organism evidence="2 3">
    <name type="scientific">Stieleria marina</name>
    <dbReference type="NCBI Taxonomy" id="1930275"/>
    <lineage>
        <taxon>Bacteria</taxon>
        <taxon>Pseudomonadati</taxon>
        <taxon>Planctomycetota</taxon>
        <taxon>Planctomycetia</taxon>
        <taxon>Pirellulales</taxon>
        <taxon>Pirellulaceae</taxon>
        <taxon>Stieleria</taxon>
    </lineage>
</organism>
<dbReference type="GO" id="GO:0005829">
    <property type="term" value="C:cytosol"/>
    <property type="evidence" value="ECO:0007669"/>
    <property type="project" value="TreeGrafter"/>
</dbReference>
<dbReference type="Proteomes" id="UP000319817">
    <property type="component" value="Chromosome"/>
</dbReference>
<keyword evidence="3" id="KW-1185">Reference proteome</keyword>
<dbReference type="PANTHER" id="PTHR21197:SF0">
    <property type="entry name" value="UDP-GALACTOPYRANOSE MUTASE"/>
    <property type="match status" value="1"/>
</dbReference>
<dbReference type="Pfam" id="PF01593">
    <property type="entry name" value="Amino_oxidase"/>
    <property type="match status" value="1"/>
</dbReference>
<dbReference type="RefSeq" id="WP_145418305.1">
    <property type="nucleotide sequence ID" value="NZ_CP036526.1"/>
</dbReference>
<evidence type="ECO:0000313" key="3">
    <source>
        <dbReference type="Proteomes" id="UP000319817"/>
    </source>
</evidence>
<feature type="domain" description="Amine oxidase" evidence="1">
    <location>
        <begin position="11"/>
        <end position="374"/>
    </location>
</feature>
<dbReference type="AlphaFoldDB" id="A0A517NU11"/>
<dbReference type="InterPro" id="IPR036188">
    <property type="entry name" value="FAD/NAD-bd_sf"/>
</dbReference>
<proteinExistence type="predicted"/>
<dbReference type="PRINTS" id="PR00419">
    <property type="entry name" value="ADXRDTASE"/>
</dbReference>
<dbReference type="GO" id="GO:0050660">
    <property type="term" value="F:flavin adenine dinucleotide binding"/>
    <property type="evidence" value="ECO:0007669"/>
    <property type="project" value="TreeGrafter"/>
</dbReference>